<dbReference type="NCBIfam" id="NF033546">
    <property type="entry name" value="transpos_IS21"/>
    <property type="match status" value="1"/>
</dbReference>
<dbReference type="KEGG" id="gca:Galf_2711"/>
<dbReference type="SUPFAM" id="SSF53098">
    <property type="entry name" value="Ribonuclease H-like"/>
    <property type="match status" value="1"/>
</dbReference>
<dbReference type="PANTHER" id="PTHR35004:SF8">
    <property type="entry name" value="TRANSPOSASE RV3428C-RELATED"/>
    <property type="match status" value="1"/>
</dbReference>
<reference evidence="5 7" key="1">
    <citation type="submission" date="2010-08" db="EMBL/GenBank/DDBJ databases">
        <title>Complete sequence of Gallionella capsiferriformans ES-2.</title>
        <authorList>
            <consortium name="US DOE Joint Genome Institute"/>
            <person name="Lucas S."/>
            <person name="Copeland A."/>
            <person name="Lapidus A."/>
            <person name="Cheng J.-F."/>
            <person name="Bruce D."/>
            <person name="Goodwin L."/>
            <person name="Pitluck S."/>
            <person name="Chertkov O."/>
            <person name="Davenport K.W."/>
            <person name="Detter J.C."/>
            <person name="Han C."/>
            <person name="Tapia R."/>
            <person name="Land M."/>
            <person name="Hauser L."/>
            <person name="Chang Y.-J."/>
            <person name="Jeffries C."/>
            <person name="Kyrpides N."/>
            <person name="Ivanova N."/>
            <person name="Mikhailova N."/>
            <person name="Shelobolina E.S."/>
            <person name="Picardal F."/>
            <person name="Roden E."/>
            <person name="Emerson D."/>
            <person name="Woyke T."/>
        </authorList>
    </citation>
    <scope>NUCLEOTIDE SEQUENCE [LARGE SCALE GENOMIC DNA]</scope>
    <source>
        <strain evidence="5 7">ES-2</strain>
    </source>
</reference>
<evidence type="ECO:0000313" key="5">
    <source>
        <dbReference type="EMBL" id="ADL54738.1"/>
    </source>
</evidence>
<dbReference type="Proteomes" id="UP000001235">
    <property type="component" value="Chromosome"/>
</dbReference>
<dbReference type="EMBL" id="CP002159">
    <property type="protein sequence ID" value="ADL54738.1"/>
    <property type="molecule type" value="Genomic_DNA"/>
</dbReference>
<sequence length="506" mass="57560">MRKIRQVLRLTFEMEQSKRAIASSIGISRDSVSDYLTRSAVAGLSWPLPSDMDDAELERRLFPSLPKDNTLRKSEPDWMKIHQELKQKGATLQGFHEEYLAEYPTGLSYSYFCQRHREFEKTLKRSMRQIHVAGDKVFVDYVGPTMKITDIATGEIQEAQIFVGVLGASCYIYADAVWSQSLPNWIDSHARMFEHFGGVPAVVVCDNLKSAVIRASKTDPTINSSYQDMADHYGTMIIPARPYKPKDKAHAENGVLIVERWILFRLRKRIFTNLADLNDAIRELLVDVNNRPFKKLPGCRRSVFEAIDQPALRPLALEKYTLAEFRRFCVDHDYHIDLGDRHLYSVPYTLIRKNVDVRVTATTVEILHGGRRIATHPRANGPGKTTDKEHMPSSHRYQQDWNEDKALGWALGIGPNTHSFLKLALSKLARREQSMRADSALKSMGNAFGEDRLESACARALAIGANHVSRVRSILEKNLDQQPISAPAVQEANFDHDNIRGPQYYH</sequence>
<dbReference type="InterPro" id="IPR001584">
    <property type="entry name" value="Integrase_cat-core"/>
</dbReference>
<dbReference type="Pfam" id="PF22483">
    <property type="entry name" value="Mu-transpos_C_2"/>
    <property type="match status" value="1"/>
</dbReference>
<feature type="region of interest" description="Disordered" evidence="2">
    <location>
        <begin position="372"/>
        <end position="397"/>
    </location>
</feature>
<feature type="domain" description="Integrase catalytic" evidence="4">
    <location>
        <begin position="125"/>
        <end position="311"/>
    </location>
</feature>
<dbReference type="Gene3D" id="3.30.420.10">
    <property type="entry name" value="Ribonuclease H-like superfamily/Ribonuclease H"/>
    <property type="match status" value="1"/>
</dbReference>
<dbReference type="GO" id="GO:0015074">
    <property type="term" value="P:DNA integration"/>
    <property type="evidence" value="ECO:0007669"/>
    <property type="project" value="InterPro"/>
</dbReference>
<dbReference type="PROSITE" id="PS50532">
    <property type="entry name" value="HTH_IS408"/>
    <property type="match status" value="1"/>
</dbReference>
<protein>
    <submittedName>
        <fullName evidence="5">Integrase catalytic region</fullName>
    </submittedName>
</protein>
<evidence type="ECO:0000259" key="4">
    <source>
        <dbReference type="PROSITE" id="PS50994"/>
    </source>
</evidence>
<proteinExistence type="inferred from homology"/>
<dbReference type="PANTHER" id="PTHR35004">
    <property type="entry name" value="TRANSPOSASE RV3428C-RELATED"/>
    <property type="match status" value="1"/>
</dbReference>
<evidence type="ECO:0000256" key="1">
    <source>
        <dbReference type="ARBA" id="ARBA00009277"/>
    </source>
</evidence>
<feature type="domain" description="HTH IS408-type" evidence="3">
    <location>
        <begin position="4"/>
        <end position="85"/>
    </location>
</feature>
<keyword evidence="7" id="KW-1185">Reference proteome</keyword>
<dbReference type="GO" id="GO:0003676">
    <property type="term" value="F:nucleic acid binding"/>
    <property type="evidence" value="ECO:0007669"/>
    <property type="project" value="InterPro"/>
</dbReference>
<dbReference type="STRING" id="395494.Galf_0698"/>
<dbReference type="AlphaFoldDB" id="D9SD49"/>
<evidence type="ECO:0000313" key="6">
    <source>
        <dbReference type="EMBL" id="ADL56706.1"/>
    </source>
</evidence>
<dbReference type="InterPro" id="IPR036397">
    <property type="entry name" value="RNaseH_sf"/>
</dbReference>
<dbReference type="PROSITE" id="PS50994">
    <property type="entry name" value="INTEGRASE"/>
    <property type="match status" value="1"/>
</dbReference>
<dbReference type="InterPro" id="IPR054353">
    <property type="entry name" value="IstA-like_C"/>
</dbReference>
<name>D9SD49_GALCS</name>
<dbReference type="HOGENOM" id="CLU_020626_11_0_4"/>
<dbReference type="InterPro" id="IPR012337">
    <property type="entry name" value="RNaseH-like_sf"/>
</dbReference>
<evidence type="ECO:0000313" key="7">
    <source>
        <dbReference type="Proteomes" id="UP000001235"/>
    </source>
</evidence>
<dbReference type="Pfam" id="PF00665">
    <property type="entry name" value="rve"/>
    <property type="match status" value="1"/>
</dbReference>
<dbReference type="InterPro" id="IPR017895">
    <property type="entry name" value="HTH_IS408/IS1162_type"/>
</dbReference>
<comment type="similarity">
    <text evidence="1">Belongs to the transposase IS21/IS408/IS1162 family.</text>
</comment>
<dbReference type="EMBL" id="CP002159">
    <property type="protein sequence ID" value="ADL56706.1"/>
    <property type="molecule type" value="Genomic_DNA"/>
</dbReference>
<accession>D9SD49</accession>
<evidence type="ECO:0000259" key="3">
    <source>
        <dbReference type="PROSITE" id="PS50532"/>
    </source>
</evidence>
<gene>
    <name evidence="5" type="ordered locus">Galf_0698</name>
    <name evidence="6" type="ordered locus">Galf_2711</name>
</gene>
<organism evidence="5 7">
    <name type="scientific">Gallionella capsiferriformans (strain ES-2)</name>
    <name type="common">Gallionella ferruginea capsiferriformans (strain ES-2)</name>
    <dbReference type="NCBI Taxonomy" id="395494"/>
    <lineage>
        <taxon>Bacteria</taxon>
        <taxon>Pseudomonadati</taxon>
        <taxon>Pseudomonadota</taxon>
        <taxon>Betaproteobacteria</taxon>
        <taxon>Nitrosomonadales</taxon>
        <taxon>Gallionellaceae</taxon>
        <taxon>Gallionella</taxon>
    </lineage>
</organism>
<evidence type="ECO:0000256" key="2">
    <source>
        <dbReference type="SAM" id="MobiDB-lite"/>
    </source>
</evidence>
<dbReference type="KEGG" id="gca:Galf_0698"/>
<dbReference type="eggNOG" id="COG4584">
    <property type="taxonomic scope" value="Bacteria"/>
</dbReference>